<proteinExistence type="predicted"/>
<comment type="caution">
    <text evidence="1">The sequence shown here is derived from an EMBL/GenBank/DDBJ whole genome shotgun (WGS) entry which is preliminary data.</text>
</comment>
<name>A0A2T3NMG9_9GAMM</name>
<evidence type="ECO:0000313" key="2">
    <source>
        <dbReference type="Proteomes" id="UP000241346"/>
    </source>
</evidence>
<dbReference type="AlphaFoldDB" id="A0A2T3NMG9"/>
<protein>
    <submittedName>
        <fullName evidence="1">Uncharacterized protein</fullName>
    </submittedName>
</protein>
<dbReference type="EMBL" id="PYMB01000001">
    <property type="protein sequence ID" value="PSW16682.1"/>
    <property type="molecule type" value="Genomic_DNA"/>
</dbReference>
<sequence>MLDNDSFNMMVDYWQEVIGNTTGRWCPRCGHDENKRFGFTKAQAQRFRCKHCGVTFTKKAHSQQATDRCAELLQWLESHSEKKPETVLGLSATQIDRCFDAMQQEAISQLVLQPPEERVATITYRMPFKGGWCWIMISCGLGSGRVLWLTPMCIPLCLPETGRYSALTMADRDIPNDISGIDLAVFKENQFILRSQFDRLNIGECHSTSKRYTFALPVLTAHTHFNLLCKLGHGQSLHSLEHEVFLRGACITQFSDAVKNRNTALYYFVGRPKGKEKLKRTQRVGWWKNLWREYCTEDGNKFAFSLLCGKELSSQEQVQDISLGAAQDFVDFIMPYQSVFGKMVLQRAICLLGFLAVRFNEIRQGEK</sequence>
<dbReference type="Proteomes" id="UP000241346">
    <property type="component" value="Unassembled WGS sequence"/>
</dbReference>
<dbReference type="RefSeq" id="WP_107297301.1">
    <property type="nucleotide sequence ID" value="NZ_PYMB01000001.1"/>
</dbReference>
<organism evidence="1 2">
    <name type="scientific">Photobacterium rosenbergii</name>
    <dbReference type="NCBI Taxonomy" id="294936"/>
    <lineage>
        <taxon>Bacteria</taxon>
        <taxon>Pseudomonadati</taxon>
        <taxon>Pseudomonadota</taxon>
        <taxon>Gammaproteobacteria</taxon>
        <taxon>Vibrionales</taxon>
        <taxon>Vibrionaceae</taxon>
        <taxon>Photobacterium</taxon>
    </lineage>
</organism>
<reference evidence="1 2" key="1">
    <citation type="submission" date="2018-03" db="EMBL/GenBank/DDBJ databases">
        <title>Whole genome sequencing of Histamine producing bacteria.</title>
        <authorList>
            <person name="Butler K."/>
        </authorList>
    </citation>
    <scope>NUCLEOTIDE SEQUENCE [LARGE SCALE GENOMIC DNA]</scope>
    <source>
        <strain evidence="1 2">DSM 19138</strain>
    </source>
</reference>
<evidence type="ECO:0000313" key="1">
    <source>
        <dbReference type="EMBL" id="PSW16682.1"/>
    </source>
</evidence>
<accession>A0A2T3NMG9</accession>
<dbReference type="OrthoDB" id="9128325at2"/>
<gene>
    <name evidence="1" type="ORF">C9J01_06720</name>
</gene>